<dbReference type="EMBL" id="JADCNM010000001">
    <property type="protein sequence ID" value="KAG0502874.1"/>
    <property type="molecule type" value="Genomic_DNA"/>
</dbReference>
<reference evidence="1 2" key="1">
    <citation type="journal article" date="2020" name="Nat. Food">
        <title>A phased Vanilla planifolia genome enables genetic improvement of flavour and production.</title>
        <authorList>
            <person name="Hasing T."/>
            <person name="Tang H."/>
            <person name="Brym M."/>
            <person name="Khazi F."/>
            <person name="Huang T."/>
            <person name="Chambers A.H."/>
        </authorList>
    </citation>
    <scope>NUCLEOTIDE SEQUENCE [LARGE SCALE GENOMIC DNA]</scope>
    <source>
        <tissue evidence="1">Leaf</tissue>
    </source>
</reference>
<organism evidence="1 2">
    <name type="scientific">Vanilla planifolia</name>
    <name type="common">Vanilla</name>
    <dbReference type="NCBI Taxonomy" id="51239"/>
    <lineage>
        <taxon>Eukaryota</taxon>
        <taxon>Viridiplantae</taxon>
        <taxon>Streptophyta</taxon>
        <taxon>Embryophyta</taxon>
        <taxon>Tracheophyta</taxon>
        <taxon>Spermatophyta</taxon>
        <taxon>Magnoliopsida</taxon>
        <taxon>Liliopsida</taxon>
        <taxon>Asparagales</taxon>
        <taxon>Orchidaceae</taxon>
        <taxon>Vanilloideae</taxon>
        <taxon>Vanilleae</taxon>
        <taxon>Vanilla</taxon>
    </lineage>
</organism>
<accession>A0A835S778</accession>
<evidence type="ECO:0000313" key="2">
    <source>
        <dbReference type="Proteomes" id="UP000639772"/>
    </source>
</evidence>
<sequence length="114" mass="12332">MVEIVIVGSVDSVICFLFEPGEWEPRAVILESMNQLHGDSREGLVRELTSFNLLTVEIVNAVCPFSCVWYAASVSGQSCPSFFGIISVRGLLGFCELSKPKIAEGVINGGTPCY</sequence>
<name>A0A835S778_VANPL</name>
<proteinExistence type="predicted"/>
<gene>
    <name evidence="1" type="ORF">HPP92_002946</name>
</gene>
<protein>
    <submittedName>
        <fullName evidence="1">Uncharacterized protein</fullName>
    </submittedName>
</protein>
<dbReference type="AlphaFoldDB" id="A0A835S778"/>
<evidence type="ECO:0000313" key="1">
    <source>
        <dbReference type="EMBL" id="KAG0502874.1"/>
    </source>
</evidence>
<comment type="caution">
    <text evidence="1">The sequence shown here is derived from an EMBL/GenBank/DDBJ whole genome shotgun (WGS) entry which is preliminary data.</text>
</comment>
<dbReference type="Proteomes" id="UP000639772">
    <property type="component" value="Chromosome 1"/>
</dbReference>